<keyword evidence="11" id="KW-1185">Reference proteome</keyword>
<evidence type="ECO:0000313" key="10">
    <source>
        <dbReference type="EMBL" id="RQP25084.1"/>
    </source>
</evidence>
<dbReference type="InterPro" id="IPR049119">
    <property type="entry name" value="FlgK_D2-like"/>
</dbReference>
<feature type="domain" description="Flagellar hook-associated protein 1 D2-like" evidence="8">
    <location>
        <begin position="356"/>
        <end position="433"/>
    </location>
</feature>
<keyword evidence="5" id="KW-0964">Secreted</keyword>
<gene>
    <name evidence="10" type="primary">flgK</name>
    <name evidence="10" type="ORF">DZC73_09530</name>
</gene>
<dbReference type="Pfam" id="PF06429">
    <property type="entry name" value="Flg_bbr_C"/>
    <property type="match status" value="1"/>
</dbReference>
<dbReference type="NCBIfam" id="TIGR02492">
    <property type="entry name" value="flgK_ends"/>
    <property type="match status" value="1"/>
</dbReference>
<keyword evidence="10" id="KW-0966">Cell projection</keyword>
<evidence type="ECO:0000256" key="6">
    <source>
        <dbReference type="ARBA" id="ARBA00023143"/>
    </source>
</evidence>
<dbReference type="Pfam" id="PF21158">
    <property type="entry name" value="flgK_1st_1"/>
    <property type="match status" value="1"/>
</dbReference>
<evidence type="ECO:0000313" key="11">
    <source>
        <dbReference type="Proteomes" id="UP000267464"/>
    </source>
</evidence>
<evidence type="ECO:0000259" key="7">
    <source>
        <dbReference type="Pfam" id="PF06429"/>
    </source>
</evidence>
<sequence>MSGSALMALGTRALFANYAALQATGNNISNANTKGYSKQSVELESAGGQFTGAGFFGKGVNVTTVSRAHDEYLTREATTSASIAAADSTRADQLKQLETVFATGESGVGYAAGQFLNSFVDVANRPQDLAARQVALGQAENVAARFRAAGEQMDSLQANVTSEVGAAVKQINTLSARIADLNGQISLAQGSGHTPNDLLDQRDRLVSDLGQIVQVTTIPATDGSVSIFIGGGQRLVLGGEVTKMAALSDTFDPSKIRVGLVDSGGTHEIPSSLLTGGSIAGMLRFQDNDLVAARNQLGQMAAALAGKVNDQQALGLDLGTPAATGAAIFTTGTPIVMANNNNAVDAAGNPVASYVNASGTRVPSVSYTITDASQLRASNYTVQPDPATAGNYLVTRDSDGVQVSVASGGVVDGFQLNVVAPLPAAGDRFQLQPVASAALNMRRVLTDPKGIAAASPVTAGLGANNTGTATVASLKAVSPSINPNLTATVTFTSGTGNYDWELRDATTGVLSSSGSAVWTAGSSINLNGFQLDLNGVPQTGDTVVVQKTAYPATDNGNARALTDLRDVKLVGRSGASGGVTVTDAYANAMTDIGVRVQSSQISADMSASVAQDAQSALSEKTGVNLDEEAARLIQFQQSYQAAAKMLQVAQSIFDTLLKVGGVT</sequence>
<evidence type="ECO:0000256" key="3">
    <source>
        <dbReference type="ARBA" id="ARBA00009677"/>
    </source>
</evidence>
<comment type="similarity">
    <text evidence="3">Belongs to the flagella basal body rod proteins family.</text>
</comment>
<dbReference type="InterPro" id="IPR053927">
    <property type="entry name" value="FlgK_helical"/>
</dbReference>
<dbReference type="AlphaFoldDB" id="A0A3N7HSA7"/>
<evidence type="ECO:0000256" key="1">
    <source>
        <dbReference type="ARBA" id="ARBA00004365"/>
    </source>
</evidence>
<dbReference type="SUPFAM" id="SSF64518">
    <property type="entry name" value="Phase 1 flagellin"/>
    <property type="match status" value="2"/>
</dbReference>
<organism evidence="10 11">
    <name type="scientific">Piscinibacter terrae</name>
    <dbReference type="NCBI Taxonomy" id="2496871"/>
    <lineage>
        <taxon>Bacteria</taxon>
        <taxon>Pseudomonadati</taxon>
        <taxon>Pseudomonadota</taxon>
        <taxon>Betaproteobacteria</taxon>
        <taxon>Burkholderiales</taxon>
        <taxon>Sphaerotilaceae</taxon>
        <taxon>Piscinibacter</taxon>
    </lineage>
</organism>
<keyword evidence="10" id="KW-0282">Flagellum</keyword>
<dbReference type="PANTHER" id="PTHR30033">
    <property type="entry name" value="FLAGELLAR HOOK-ASSOCIATED PROTEIN 1"/>
    <property type="match status" value="1"/>
</dbReference>
<dbReference type="RefSeq" id="WP_124539991.1">
    <property type="nucleotide sequence ID" value="NZ_QUSW01000002.1"/>
</dbReference>
<evidence type="ECO:0000259" key="9">
    <source>
        <dbReference type="Pfam" id="PF22638"/>
    </source>
</evidence>
<dbReference type="PROSITE" id="PS00588">
    <property type="entry name" value="FLAGELLA_BB_ROD"/>
    <property type="match status" value="1"/>
</dbReference>
<comment type="caution">
    <text evidence="10">The sequence shown here is derived from an EMBL/GenBank/DDBJ whole genome shotgun (WGS) entry which is preliminary data.</text>
</comment>
<evidence type="ECO:0000256" key="4">
    <source>
        <dbReference type="ARBA" id="ARBA00016244"/>
    </source>
</evidence>
<dbReference type="InterPro" id="IPR019776">
    <property type="entry name" value="Flagellar_basal_body_rod_CS"/>
</dbReference>
<dbReference type="GO" id="GO:0005576">
    <property type="term" value="C:extracellular region"/>
    <property type="evidence" value="ECO:0007669"/>
    <property type="project" value="UniProtKB-SubCell"/>
</dbReference>
<dbReference type="InterPro" id="IPR010930">
    <property type="entry name" value="Flg_bb/hook_C_dom"/>
</dbReference>
<dbReference type="EMBL" id="QUSW01000002">
    <property type="protein sequence ID" value="RQP25084.1"/>
    <property type="molecule type" value="Genomic_DNA"/>
</dbReference>
<feature type="domain" description="Flagellar basal-body/hook protein C-terminal" evidence="7">
    <location>
        <begin position="615"/>
        <end position="658"/>
    </location>
</feature>
<keyword evidence="10" id="KW-0969">Cilium</keyword>
<reference evidence="10 11" key="2">
    <citation type="submission" date="2018-12" db="EMBL/GenBank/DDBJ databases">
        <title>Rhizobacter gummiphilus sp. nov., a rubber-degrading bacterium isolated from the soil of a botanical garden in Japan.</title>
        <authorList>
            <person name="Shunsuke S.S."/>
        </authorList>
    </citation>
    <scope>NUCLEOTIDE SEQUENCE [LARGE SCALE GENOMIC DNA]</scope>
    <source>
        <strain evidence="10 11">S-16</strain>
    </source>
</reference>
<dbReference type="GO" id="GO:0005198">
    <property type="term" value="F:structural molecule activity"/>
    <property type="evidence" value="ECO:0007669"/>
    <property type="project" value="InterPro"/>
</dbReference>
<keyword evidence="6" id="KW-0975">Bacterial flagellum</keyword>
<dbReference type="PANTHER" id="PTHR30033:SF1">
    <property type="entry name" value="FLAGELLAR HOOK-ASSOCIATED PROTEIN 1"/>
    <property type="match status" value="1"/>
</dbReference>
<evidence type="ECO:0000256" key="5">
    <source>
        <dbReference type="ARBA" id="ARBA00022525"/>
    </source>
</evidence>
<feature type="domain" description="Flagellar hook-associated protein FlgK helical" evidence="9">
    <location>
        <begin position="94"/>
        <end position="329"/>
    </location>
</feature>
<name>A0A3N7HSA7_9BURK</name>
<dbReference type="GO" id="GO:0009424">
    <property type="term" value="C:bacterial-type flagellum hook"/>
    <property type="evidence" value="ECO:0007669"/>
    <property type="project" value="InterPro"/>
</dbReference>
<proteinExistence type="inferred from homology"/>
<reference evidence="10 11" key="1">
    <citation type="submission" date="2018-08" db="EMBL/GenBank/DDBJ databases">
        <authorList>
            <person name="Khan S.A."/>
            <person name="Jeon C.O."/>
            <person name="Chun B.H."/>
            <person name="Jeong S.E."/>
        </authorList>
    </citation>
    <scope>NUCLEOTIDE SEQUENCE [LARGE SCALE GENOMIC DNA]</scope>
    <source>
        <strain evidence="10 11">S-16</strain>
    </source>
</reference>
<dbReference type="Pfam" id="PF22638">
    <property type="entry name" value="FlgK_D1"/>
    <property type="match status" value="1"/>
</dbReference>
<dbReference type="OrthoDB" id="9802553at2"/>
<protein>
    <recommendedName>
        <fullName evidence="4">Flagellar hook-associated protein 1</fullName>
    </recommendedName>
</protein>
<evidence type="ECO:0000256" key="2">
    <source>
        <dbReference type="ARBA" id="ARBA00004613"/>
    </source>
</evidence>
<comment type="subcellular location">
    <subcellularLocation>
        <location evidence="1">Bacterial flagellum</location>
    </subcellularLocation>
    <subcellularLocation>
        <location evidence="2">Secreted</location>
    </subcellularLocation>
</comment>
<dbReference type="Proteomes" id="UP000267464">
    <property type="component" value="Unassembled WGS sequence"/>
</dbReference>
<dbReference type="InterPro" id="IPR002371">
    <property type="entry name" value="FlgK"/>
</dbReference>
<evidence type="ECO:0000259" key="8">
    <source>
        <dbReference type="Pfam" id="PF21158"/>
    </source>
</evidence>
<dbReference type="GO" id="GO:0044780">
    <property type="term" value="P:bacterial-type flagellum assembly"/>
    <property type="evidence" value="ECO:0007669"/>
    <property type="project" value="InterPro"/>
</dbReference>
<accession>A0A3N7HSA7</accession>
<dbReference type="PRINTS" id="PR01005">
    <property type="entry name" value="FLGHOOKAP1"/>
</dbReference>